<accession>A0A7X0MX97</accession>
<dbReference type="InterPro" id="IPR056362">
    <property type="entry name" value="AtuA-like_ferredoxin_dom"/>
</dbReference>
<name>A0A7X0MX97_9GAMM</name>
<dbReference type="InParanoid" id="A0A7X0MX97"/>
<proteinExistence type="predicted"/>
<evidence type="ECO:0000259" key="1">
    <source>
        <dbReference type="Pfam" id="PF07287"/>
    </source>
</evidence>
<evidence type="ECO:0000313" key="3">
    <source>
        <dbReference type="EMBL" id="MBB6521824.1"/>
    </source>
</evidence>
<feature type="domain" description="AtuA-like ferredoxin-fold" evidence="2">
    <location>
        <begin position="498"/>
        <end position="591"/>
    </location>
</feature>
<dbReference type="Pfam" id="PF23544">
    <property type="entry name" value="AtuA_ferredoxin"/>
    <property type="match status" value="1"/>
</dbReference>
<reference evidence="3 4" key="1">
    <citation type="submission" date="2020-08" db="EMBL/GenBank/DDBJ databases">
        <title>Genomic Encyclopedia of Type Strains, Phase IV (KMG-IV): sequencing the most valuable type-strain genomes for metagenomic binning, comparative biology and taxonomic classification.</title>
        <authorList>
            <person name="Goeker M."/>
        </authorList>
    </citation>
    <scope>NUCLEOTIDE SEQUENCE [LARGE SCALE GENOMIC DNA]</scope>
    <source>
        <strain evidence="3 4">DSM 22368</strain>
    </source>
</reference>
<comment type="caution">
    <text evidence="3">The sequence shown here is derived from an EMBL/GenBank/DDBJ whole genome shotgun (WGS) entry which is preliminary data.</text>
</comment>
<protein>
    <recommendedName>
        <fullName evidence="5">DUF1446 domain-containing protein</fullName>
    </recommendedName>
</protein>
<dbReference type="AlphaFoldDB" id="A0A7X0MX97"/>
<dbReference type="EMBL" id="JACHHT010000002">
    <property type="protein sequence ID" value="MBB6521824.1"/>
    <property type="molecule type" value="Genomic_DNA"/>
</dbReference>
<feature type="domain" description="Acyclic terpene utilisation N-terminal" evidence="1">
    <location>
        <begin position="6"/>
        <end position="447"/>
    </location>
</feature>
<dbReference type="Pfam" id="PF07287">
    <property type="entry name" value="AtuA"/>
    <property type="match status" value="1"/>
</dbReference>
<dbReference type="PANTHER" id="PTHR47585">
    <property type="match status" value="1"/>
</dbReference>
<dbReference type="Proteomes" id="UP000528457">
    <property type="component" value="Unassembled WGS sequence"/>
</dbReference>
<dbReference type="RefSeq" id="WP_166844845.1">
    <property type="nucleotide sequence ID" value="NZ_JAAONY010000002.1"/>
</dbReference>
<evidence type="ECO:0008006" key="5">
    <source>
        <dbReference type="Google" id="ProtNLM"/>
    </source>
</evidence>
<sequence>MKKDSIRIANCSGFMGDRFSAAQEMVNGGPIDALTGDYLAEITMGGLKSFQELSDSPEDSGYAANFLFQAQQVLAECLEKKIKIVVNAGGINPAGLASALEKMANNLGLQPKVAWIDGDNLLPRLSELQAQGEALSNMETGDALASCDREIKTANAYLGGWGIKTALDAGADVVIAPRTTDAALVLGLGAWKFQWQRDDYDALAGAIVAGHIIECGPQACGGNYSFFDEMERDLHIGFPIAELFADGSSEIYKHEGTDGLVSVGTVTEQILYESQTTEYFNPDVVSHFDSIVLEQLSNDRVKVSQVKGSAPSSSHKVCINTFGGYKTMMTVPLAGAKAELKADYVYRQWLHFAGGEEQFDSISRELIQAPYRDAQSQEESFSYLRLVAYAKDRETLELNFKAKEFELVLASIPGYVPSLSHGLSSNVLSYMVHWPALVSSKYITEHVYVNGECIEVKPIVHKQVESEKRTSLKESDAEQAALTSPAEPLNKVKLLEVELGEVFGTRSGDKGGLANVGVWARDDKAFEYLKEYLTVSRLQELLPDTQGLNIERHEFTGVRALNFCLHRYLKNGADSSGRLDGLAKALGQYLAGKCIVVPESLL</sequence>
<gene>
    <name evidence="3" type="ORF">HNR48_002109</name>
</gene>
<evidence type="ECO:0000259" key="2">
    <source>
        <dbReference type="Pfam" id="PF23544"/>
    </source>
</evidence>
<organism evidence="3 4">
    <name type="scientific">Pseudoteredinibacter isoporae</name>
    <dbReference type="NCBI Taxonomy" id="570281"/>
    <lineage>
        <taxon>Bacteria</taxon>
        <taxon>Pseudomonadati</taxon>
        <taxon>Pseudomonadota</taxon>
        <taxon>Gammaproteobacteria</taxon>
        <taxon>Cellvibrionales</taxon>
        <taxon>Cellvibrionaceae</taxon>
        <taxon>Pseudoteredinibacter</taxon>
    </lineage>
</organism>
<dbReference type="InterPro" id="IPR010839">
    <property type="entry name" value="AtuA_N"/>
</dbReference>
<evidence type="ECO:0000313" key="4">
    <source>
        <dbReference type="Proteomes" id="UP000528457"/>
    </source>
</evidence>
<dbReference type="PANTHER" id="PTHR47585:SF1">
    <property type="entry name" value="DUF1446 DOMAIN-CONTAINING PROTEIN"/>
    <property type="match status" value="1"/>
</dbReference>
<keyword evidence="4" id="KW-1185">Reference proteome</keyword>